<reference evidence="1 2" key="1">
    <citation type="submission" date="2020-08" db="EMBL/GenBank/DDBJ databases">
        <title>Genomic Encyclopedia of Type Strains, Phase III (KMG-III): the genomes of soil and plant-associated and newly described type strains.</title>
        <authorList>
            <person name="Whitman W."/>
        </authorList>
    </citation>
    <scope>NUCLEOTIDE SEQUENCE [LARGE SCALE GENOMIC DNA]</scope>
    <source>
        <strain evidence="1 2">CECT 7247</strain>
    </source>
</reference>
<gene>
    <name evidence="1" type="ORF">FHS28_001307</name>
</gene>
<accession>A0ABR6GP91</accession>
<organism evidence="1 2">
    <name type="scientific">Roseateles terrae</name>
    <dbReference type="NCBI Taxonomy" id="431060"/>
    <lineage>
        <taxon>Bacteria</taxon>
        <taxon>Pseudomonadati</taxon>
        <taxon>Pseudomonadota</taxon>
        <taxon>Betaproteobacteria</taxon>
        <taxon>Burkholderiales</taxon>
        <taxon>Sphaerotilaceae</taxon>
        <taxon>Roseateles</taxon>
    </lineage>
</organism>
<keyword evidence="2" id="KW-1185">Reference proteome</keyword>
<dbReference type="RefSeq" id="WP_184294297.1">
    <property type="nucleotide sequence ID" value="NZ_JACHXO010000002.1"/>
</dbReference>
<protein>
    <submittedName>
        <fullName evidence="1">Uncharacterized protein</fullName>
    </submittedName>
</protein>
<evidence type="ECO:0000313" key="1">
    <source>
        <dbReference type="EMBL" id="MBB3193922.1"/>
    </source>
</evidence>
<comment type="caution">
    <text evidence="1">The sequence shown here is derived from an EMBL/GenBank/DDBJ whole genome shotgun (WGS) entry which is preliminary data.</text>
</comment>
<name>A0ABR6GP91_9BURK</name>
<proteinExistence type="predicted"/>
<evidence type="ECO:0000313" key="2">
    <source>
        <dbReference type="Proteomes" id="UP000574369"/>
    </source>
</evidence>
<dbReference type="Proteomes" id="UP000574369">
    <property type="component" value="Unassembled WGS sequence"/>
</dbReference>
<dbReference type="EMBL" id="JACHXO010000002">
    <property type="protein sequence ID" value="MBB3193922.1"/>
    <property type="molecule type" value="Genomic_DNA"/>
</dbReference>
<sequence>MSPYAAFGVALTFVAAYGVGRLDGARLERAEQDRAALAVETASREGRETTAKAISSIRVQNTTIQQRLEREVRREPVYSDPGCRLTPGGLRDLNEALTGTGAVAGGGGLPASDATR</sequence>